<dbReference type="AlphaFoldDB" id="A0A8J3ZPT1"/>
<feature type="domain" description="GH16" evidence="3">
    <location>
        <begin position="47"/>
        <end position="285"/>
    </location>
</feature>
<feature type="region of interest" description="Disordered" evidence="2">
    <location>
        <begin position="36"/>
        <end position="62"/>
    </location>
</feature>
<sequence>MRRTFWAGGAAVLVLVTFALAVFALRGDATAGHAAGLPPTAGSAPREDSGRPPLPAGQTDGWEMAFSDEFDGSTLDSRRWADQSGAEADNGRGNKGNKQLEWNQAANCAVGGGELTMTARREAVTSPSGERYGWTSCLISSTPSYGFQFGYVEERAILPRARGFWPALWTWQAPFVDRYIETDVYEFYSETRHRLDLTQHSGGKGNCKPALAFDPADGWHTYGAAIEPTGTTWYVDGVEVCHTPATSDGVTNIVSNLAVFAEVPPAEATNEAVKRVDYIRAWQRP</sequence>
<dbReference type="CDD" id="cd08023">
    <property type="entry name" value="GH16_laminarinase_like"/>
    <property type="match status" value="1"/>
</dbReference>
<evidence type="ECO:0000313" key="4">
    <source>
        <dbReference type="EMBL" id="GIJ68149.1"/>
    </source>
</evidence>
<dbReference type="Pfam" id="PF00722">
    <property type="entry name" value="Glyco_hydro_16"/>
    <property type="match status" value="1"/>
</dbReference>
<name>A0A8J3ZPT1_9ACTN</name>
<evidence type="ECO:0000313" key="5">
    <source>
        <dbReference type="Proteomes" id="UP000635606"/>
    </source>
</evidence>
<dbReference type="PANTHER" id="PTHR10963:SF55">
    <property type="entry name" value="GLYCOSIDE HYDROLASE FAMILY 16 PROTEIN"/>
    <property type="match status" value="1"/>
</dbReference>
<reference evidence="4" key="1">
    <citation type="submission" date="2021-01" db="EMBL/GenBank/DDBJ databases">
        <title>Whole genome shotgun sequence of Virgisporangium ochraceum NBRC 16418.</title>
        <authorList>
            <person name="Komaki H."/>
            <person name="Tamura T."/>
        </authorList>
    </citation>
    <scope>NUCLEOTIDE SEQUENCE</scope>
    <source>
        <strain evidence="4">NBRC 16418</strain>
    </source>
</reference>
<dbReference type="SUPFAM" id="SSF49899">
    <property type="entry name" value="Concanavalin A-like lectins/glucanases"/>
    <property type="match status" value="1"/>
</dbReference>
<dbReference type="GO" id="GO:0005975">
    <property type="term" value="P:carbohydrate metabolic process"/>
    <property type="evidence" value="ECO:0007669"/>
    <property type="project" value="InterPro"/>
</dbReference>
<dbReference type="Proteomes" id="UP000635606">
    <property type="component" value="Unassembled WGS sequence"/>
</dbReference>
<feature type="region of interest" description="Disordered" evidence="2">
    <location>
        <begin position="75"/>
        <end position="99"/>
    </location>
</feature>
<dbReference type="PROSITE" id="PS51762">
    <property type="entry name" value="GH16_2"/>
    <property type="match status" value="1"/>
</dbReference>
<keyword evidence="5" id="KW-1185">Reference proteome</keyword>
<comment type="caution">
    <text evidence="4">The sequence shown here is derived from an EMBL/GenBank/DDBJ whole genome shotgun (WGS) entry which is preliminary data.</text>
</comment>
<protein>
    <recommendedName>
        <fullName evidence="3">GH16 domain-containing protein</fullName>
    </recommendedName>
</protein>
<dbReference type="InterPro" id="IPR000757">
    <property type="entry name" value="Beta-glucanase-like"/>
</dbReference>
<organism evidence="4 5">
    <name type="scientific">Virgisporangium ochraceum</name>
    <dbReference type="NCBI Taxonomy" id="65505"/>
    <lineage>
        <taxon>Bacteria</taxon>
        <taxon>Bacillati</taxon>
        <taxon>Actinomycetota</taxon>
        <taxon>Actinomycetes</taxon>
        <taxon>Micromonosporales</taxon>
        <taxon>Micromonosporaceae</taxon>
        <taxon>Virgisporangium</taxon>
    </lineage>
</organism>
<dbReference type="GO" id="GO:0004553">
    <property type="term" value="F:hydrolase activity, hydrolyzing O-glycosyl compounds"/>
    <property type="evidence" value="ECO:0007669"/>
    <property type="project" value="InterPro"/>
</dbReference>
<dbReference type="Gene3D" id="2.60.120.200">
    <property type="match status" value="1"/>
</dbReference>
<dbReference type="RefSeq" id="WP_203928095.1">
    <property type="nucleotide sequence ID" value="NZ_BOPH01000037.1"/>
</dbReference>
<dbReference type="EMBL" id="BOPH01000037">
    <property type="protein sequence ID" value="GIJ68149.1"/>
    <property type="molecule type" value="Genomic_DNA"/>
</dbReference>
<comment type="similarity">
    <text evidence="1">Belongs to the glycosyl hydrolase 16 family.</text>
</comment>
<dbReference type="InterPro" id="IPR050546">
    <property type="entry name" value="Glycosyl_Hydrlase_16"/>
</dbReference>
<dbReference type="PANTHER" id="PTHR10963">
    <property type="entry name" value="GLYCOSYL HYDROLASE-RELATED"/>
    <property type="match status" value="1"/>
</dbReference>
<accession>A0A8J3ZPT1</accession>
<proteinExistence type="inferred from homology"/>
<evidence type="ECO:0000256" key="2">
    <source>
        <dbReference type="SAM" id="MobiDB-lite"/>
    </source>
</evidence>
<dbReference type="InterPro" id="IPR013320">
    <property type="entry name" value="ConA-like_dom_sf"/>
</dbReference>
<evidence type="ECO:0000256" key="1">
    <source>
        <dbReference type="ARBA" id="ARBA00006865"/>
    </source>
</evidence>
<gene>
    <name evidence="4" type="ORF">Voc01_030660</name>
</gene>
<evidence type="ECO:0000259" key="3">
    <source>
        <dbReference type="PROSITE" id="PS51762"/>
    </source>
</evidence>